<dbReference type="AlphaFoldDB" id="A0A8S2S037"/>
<sequence length="176" mass="19680">MYGRLGCHPPAPVTHSQFHSSIYSGQCHLSSVPYSATHPHLPLHPNQQGSTSVRFPFNPTLHQQQIYQQAGSPIGFNNTDALLSTDIMNHQQLYRQQHLSNQIPPAVQQLTPSQIRNNKVENKASYNSTQVAPMLVDYTRSPKLPQNRTESMAAVNLKSNILIKLLALNRFNVHPG</sequence>
<organism evidence="2 3">
    <name type="scientific">Didymodactylos carnosus</name>
    <dbReference type="NCBI Taxonomy" id="1234261"/>
    <lineage>
        <taxon>Eukaryota</taxon>
        <taxon>Metazoa</taxon>
        <taxon>Spiralia</taxon>
        <taxon>Gnathifera</taxon>
        <taxon>Rotifera</taxon>
        <taxon>Eurotatoria</taxon>
        <taxon>Bdelloidea</taxon>
        <taxon>Philodinida</taxon>
        <taxon>Philodinidae</taxon>
        <taxon>Didymodactylos</taxon>
    </lineage>
</organism>
<name>A0A8S2S037_9BILA</name>
<comment type="caution">
    <text evidence="2">The sequence shown here is derived from an EMBL/GenBank/DDBJ whole genome shotgun (WGS) entry which is preliminary data.</text>
</comment>
<reference evidence="2" key="1">
    <citation type="submission" date="2021-02" db="EMBL/GenBank/DDBJ databases">
        <authorList>
            <person name="Nowell W R."/>
        </authorList>
    </citation>
    <scope>NUCLEOTIDE SEQUENCE</scope>
</reference>
<dbReference type="EMBL" id="CAJOBA010046785">
    <property type="protein sequence ID" value="CAF4193738.1"/>
    <property type="molecule type" value="Genomic_DNA"/>
</dbReference>
<proteinExistence type="predicted"/>
<evidence type="ECO:0000313" key="2">
    <source>
        <dbReference type="EMBL" id="CAF4193738.1"/>
    </source>
</evidence>
<gene>
    <name evidence="1" type="ORF">OVA965_LOCUS32325</name>
    <name evidence="2" type="ORF">TMI583_LOCUS33182</name>
</gene>
<dbReference type="Proteomes" id="UP000682733">
    <property type="component" value="Unassembled WGS sequence"/>
</dbReference>
<accession>A0A8S2S037</accession>
<dbReference type="EMBL" id="CAJNOK010025086">
    <property type="protein sequence ID" value="CAF1385679.1"/>
    <property type="molecule type" value="Genomic_DNA"/>
</dbReference>
<dbReference type="Proteomes" id="UP000677228">
    <property type="component" value="Unassembled WGS sequence"/>
</dbReference>
<evidence type="ECO:0000313" key="1">
    <source>
        <dbReference type="EMBL" id="CAF1385679.1"/>
    </source>
</evidence>
<protein>
    <submittedName>
        <fullName evidence="2">Uncharacterized protein</fullName>
    </submittedName>
</protein>
<evidence type="ECO:0000313" key="3">
    <source>
        <dbReference type="Proteomes" id="UP000682733"/>
    </source>
</evidence>